<accession>S7XTW8</accession>
<dbReference type="VEuPathDB" id="MicrosporidiaDB:SLOPH_1841"/>
<dbReference type="OrthoDB" id="447103at2759"/>
<dbReference type="AlphaFoldDB" id="S7XTW8"/>
<keyword evidence="3" id="KW-1185">Reference proteome</keyword>
<evidence type="ECO:0000313" key="2">
    <source>
        <dbReference type="EMBL" id="EPR79333.1"/>
    </source>
</evidence>
<organism evidence="2 3">
    <name type="scientific">Spraguea lophii (strain 42_110)</name>
    <name type="common">Microsporidian parasite</name>
    <dbReference type="NCBI Taxonomy" id="1358809"/>
    <lineage>
        <taxon>Eukaryota</taxon>
        <taxon>Fungi</taxon>
        <taxon>Fungi incertae sedis</taxon>
        <taxon>Microsporidia</taxon>
        <taxon>Spragueidae</taxon>
        <taxon>Spraguea</taxon>
    </lineage>
</organism>
<keyword evidence="1" id="KW-1133">Transmembrane helix</keyword>
<dbReference type="OMA" id="YKEYLMI"/>
<reference evidence="3" key="1">
    <citation type="journal article" date="2013" name="PLoS Genet.">
        <title>The genome of Spraguea lophii and the basis of host-microsporidian interactions.</title>
        <authorList>
            <person name="Campbell S.E."/>
            <person name="Williams T.A."/>
            <person name="Yousuf A."/>
            <person name="Soanes D.M."/>
            <person name="Paszkiewicz K.H."/>
            <person name="Williams B.A.P."/>
        </authorList>
    </citation>
    <scope>NUCLEOTIDE SEQUENCE [LARGE SCALE GENOMIC DNA]</scope>
    <source>
        <strain evidence="3">42_110</strain>
    </source>
</reference>
<dbReference type="SUPFAM" id="SSF56112">
    <property type="entry name" value="Protein kinase-like (PK-like)"/>
    <property type="match status" value="1"/>
</dbReference>
<dbReference type="InterPro" id="IPR011009">
    <property type="entry name" value="Kinase-like_dom_sf"/>
</dbReference>
<dbReference type="InParanoid" id="S7XTW8"/>
<protein>
    <recommendedName>
        <fullName evidence="4">Protein kinase</fullName>
    </recommendedName>
</protein>
<sequence>MLSLKKFKILYFLFFNVAFTVNVFPVPGFPLICNIFSFEDKNSLIFLTSLCLRNSFSVNFFMGFYKNNTMILHKKIIISIFCFYILLFYGCYKIIILHSSIIIFYYSLYTIHYITVPFYYRFIILLSQKVYIPMFFLKKVFSSKKKLSPTQYLEFCEFSTVKYKGLESSYFKYTTFNPNNMVNILKKIRHDNIIKILNTERVGSTFKIYTPVVYTFIYNNRYKLYNDYILYNLAKVIIFLNEKCNIAHNNIKMDSLFVNDAGILILGGFEKSTNQKACNDKRMFYDLEINRNKKSVEEIICECEDNIFIEIENRCVTFPVLKLNDKRTLVDKILRNDGKYTVDKKYFIENNVFPETVKNYLLGLYVPELNLESKESEEQLKLYKDRILKLIIFLDLDSYDLQIEKIFGVLDSNVRSFVLKNIDFFINKTSLWNSKSIFKSLSLGLKVKNLRVDTINSFSKILKFLEKKRVKELLKILLQEANKEILQITCNFLEENIEYLCEMDEEGLFKLIIYYLPKDHNRVLEIIDNSFDKLEMERIVQLLSILCSTLPEYNDNKIFQTIINILYFVKEHREELTKNVGSWIPFVRNRRNVNDKKDEIEKKVKKIDIEEKTESFKSAEEESSGWSNW</sequence>
<dbReference type="Proteomes" id="UP000014978">
    <property type="component" value="Unassembled WGS sequence"/>
</dbReference>
<dbReference type="HOGENOM" id="CLU_434882_0_0_1"/>
<keyword evidence="1" id="KW-0472">Membrane</keyword>
<proteinExistence type="predicted"/>
<keyword evidence="1" id="KW-0812">Transmembrane</keyword>
<feature type="transmembrane region" description="Helical" evidence="1">
    <location>
        <begin position="77"/>
        <end position="106"/>
    </location>
</feature>
<feature type="transmembrane region" description="Helical" evidence="1">
    <location>
        <begin position="9"/>
        <end position="32"/>
    </location>
</feature>
<comment type="caution">
    <text evidence="2">The sequence shown here is derived from an EMBL/GenBank/DDBJ whole genome shotgun (WGS) entry which is preliminary data.</text>
</comment>
<feature type="transmembrane region" description="Helical" evidence="1">
    <location>
        <begin position="44"/>
        <end position="65"/>
    </location>
</feature>
<gene>
    <name evidence="2" type="ORF">SLOPH_1841</name>
</gene>
<dbReference type="EMBL" id="ATCN01000298">
    <property type="protein sequence ID" value="EPR79333.1"/>
    <property type="molecule type" value="Genomic_DNA"/>
</dbReference>
<dbReference type="Gene3D" id="1.10.510.10">
    <property type="entry name" value="Transferase(Phosphotransferase) domain 1"/>
    <property type="match status" value="1"/>
</dbReference>
<evidence type="ECO:0000256" key="1">
    <source>
        <dbReference type="SAM" id="Phobius"/>
    </source>
</evidence>
<name>S7XTW8_SPRLO</name>
<evidence type="ECO:0000313" key="3">
    <source>
        <dbReference type="Proteomes" id="UP000014978"/>
    </source>
</evidence>
<evidence type="ECO:0008006" key="4">
    <source>
        <dbReference type="Google" id="ProtNLM"/>
    </source>
</evidence>